<evidence type="ECO:0000313" key="2">
    <source>
        <dbReference type="EMBL" id="CAE0385440.1"/>
    </source>
</evidence>
<dbReference type="EMBL" id="HBIK01022384">
    <property type="protein sequence ID" value="CAE0385440.1"/>
    <property type="molecule type" value="Transcribed_RNA"/>
</dbReference>
<feature type="compositionally biased region" description="Basic and acidic residues" evidence="1">
    <location>
        <begin position="246"/>
        <end position="257"/>
    </location>
</feature>
<reference evidence="2" key="1">
    <citation type="submission" date="2021-01" db="EMBL/GenBank/DDBJ databases">
        <authorList>
            <person name="Corre E."/>
            <person name="Pelletier E."/>
            <person name="Niang G."/>
            <person name="Scheremetjew M."/>
            <person name="Finn R."/>
            <person name="Kale V."/>
            <person name="Holt S."/>
            <person name="Cochrane G."/>
            <person name="Meng A."/>
            <person name="Brown T."/>
            <person name="Cohen L."/>
        </authorList>
    </citation>
    <scope>NUCLEOTIDE SEQUENCE</scope>
    <source>
        <strain evidence="2">CT5</strain>
    </source>
</reference>
<proteinExistence type="predicted"/>
<accession>A0A7S3KIX0</accession>
<evidence type="ECO:0000256" key="1">
    <source>
        <dbReference type="SAM" id="MobiDB-lite"/>
    </source>
</evidence>
<sequence length="257" mass="29736">MIVKVKLNQALTYQQWLDDKETPFVFTMLEPLAFCYKKKRKDRSSRDQNSPKDEFYEAKDALRGINLADFKINCYFKYPEHMSKFKYNLMSNLPEKKRDQKSLSKQTDSELAGSQEIYCAAKIYSNSFYDQDSPDSSAKIYITLQNSKIAGLKQLHFSDPETKTAQYTRLGMLEGIGSVIPLHRPPMVTYLTNCSWLAPPEVVKFPQNALKRIRGIQNLDFEEETGKNSEVPENQEPAKPKSKPAPKPEIDYNKYEF</sequence>
<gene>
    <name evidence="2" type="ORF">ECRA1380_LOCUS10404</name>
</gene>
<dbReference type="AlphaFoldDB" id="A0A7S3KIX0"/>
<organism evidence="2">
    <name type="scientific">Euplotes crassus</name>
    <dbReference type="NCBI Taxonomy" id="5936"/>
    <lineage>
        <taxon>Eukaryota</taxon>
        <taxon>Sar</taxon>
        <taxon>Alveolata</taxon>
        <taxon>Ciliophora</taxon>
        <taxon>Intramacronucleata</taxon>
        <taxon>Spirotrichea</taxon>
        <taxon>Hypotrichia</taxon>
        <taxon>Euplotida</taxon>
        <taxon>Euplotidae</taxon>
        <taxon>Moneuplotes</taxon>
    </lineage>
</organism>
<protein>
    <submittedName>
        <fullName evidence="2">Uncharacterized protein</fullName>
    </submittedName>
</protein>
<feature type="region of interest" description="Disordered" evidence="1">
    <location>
        <begin position="221"/>
        <end position="257"/>
    </location>
</feature>
<name>A0A7S3KIX0_EUPCR</name>